<dbReference type="RefSeq" id="WP_111456283.1">
    <property type="nucleotide sequence ID" value="NZ_QFYP01000001.1"/>
</dbReference>
<comment type="caution">
    <text evidence="1">The sequence shown here is derived from an EMBL/GenBank/DDBJ whole genome shotgun (WGS) entry which is preliminary data.</text>
</comment>
<gene>
    <name evidence="1" type="ORF">DJ021_03815</name>
</gene>
<accession>A0A328AVA2</accession>
<reference evidence="2" key="1">
    <citation type="submission" date="2018-05" db="EMBL/GenBank/DDBJ databases">
        <authorList>
            <person name="Li X."/>
        </authorList>
    </citation>
    <scope>NUCLEOTIDE SEQUENCE [LARGE SCALE GENOMIC DNA]</scope>
    <source>
        <strain evidence="2">HKS-05</strain>
    </source>
</reference>
<evidence type="ECO:0000313" key="1">
    <source>
        <dbReference type="EMBL" id="RAK58990.1"/>
    </source>
</evidence>
<dbReference type="AlphaFoldDB" id="A0A328AVA2"/>
<name>A0A328AVA2_9CAUL</name>
<keyword evidence="2" id="KW-1185">Reference proteome</keyword>
<dbReference type="Proteomes" id="UP000249842">
    <property type="component" value="Unassembled WGS sequence"/>
</dbReference>
<evidence type="ECO:0000313" key="2">
    <source>
        <dbReference type="Proteomes" id="UP000249842"/>
    </source>
</evidence>
<dbReference type="EMBL" id="QFYP01000001">
    <property type="protein sequence ID" value="RAK58990.1"/>
    <property type="molecule type" value="Genomic_DNA"/>
</dbReference>
<protein>
    <submittedName>
        <fullName evidence="1">Uncharacterized protein</fullName>
    </submittedName>
</protein>
<proteinExistence type="predicted"/>
<organism evidence="1 2">
    <name type="scientific">Phenylobacterium hankyongense</name>
    <dbReference type="NCBI Taxonomy" id="1813876"/>
    <lineage>
        <taxon>Bacteria</taxon>
        <taxon>Pseudomonadati</taxon>
        <taxon>Pseudomonadota</taxon>
        <taxon>Alphaproteobacteria</taxon>
        <taxon>Caulobacterales</taxon>
        <taxon>Caulobacteraceae</taxon>
        <taxon>Phenylobacterium</taxon>
    </lineage>
</organism>
<sequence length="127" mass="13240">MTPTVPAVLAELASLVMRSAAPDVAEAERASNLALAAMLLNVAAEVWDGAAENLVQENRALRTLLGVGGRDDDLRVSALKAANDGLRAALIAAHAAAEAAGDTDRQAAIWSELRVSTERRKLSISLV</sequence>
<dbReference type="OrthoDB" id="7210818at2"/>